<evidence type="ECO:0000313" key="3">
    <source>
        <dbReference type="EMBL" id="KIN99424.1"/>
    </source>
</evidence>
<feature type="domain" description="DUF6532" evidence="2">
    <location>
        <begin position="236"/>
        <end position="427"/>
    </location>
</feature>
<name>A0A0C3NE99_PISTI</name>
<dbReference type="EMBL" id="KN832005">
    <property type="protein sequence ID" value="KIN99424.1"/>
    <property type="molecule type" value="Genomic_DNA"/>
</dbReference>
<evidence type="ECO:0000256" key="1">
    <source>
        <dbReference type="SAM" id="MobiDB-lite"/>
    </source>
</evidence>
<dbReference type="Proteomes" id="UP000054217">
    <property type="component" value="Unassembled WGS sequence"/>
</dbReference>
<feature type="compositionally biased region" description="Basic residues" evidence="1">
    <location>
        <begin position="1"/>
        <end position="14"/>
    </location>
</feature>
<reference evidence="3 4" key="1">
    <citation type="submission" date="2014-04" db="EMBL/GenBank/DDBJ databases">
        <authorList>
            <consortium name="DOE Joint Genome Institute"/>
            <person name="Kuo A."/>
            <person name="Kohler A."/>
            <person name="Costa M.D."/>
            <person name="Nagy L.G."/>
            <person name="Floudas D."/>
            <person name="Copeland A."/>
            <person name="Barry K.W."/>
            <person name="Cichocki N."/>
            <person name="Veneault-Fourrey C."/>
            <person name="LaButti K."/>
            <person name="Lindquist E.A."/>
            <person name="Lipzen A."/>
            <person name="Lundell T."/>
            <person name="Morin E."/>
            <person name="Murat C."/>
            <person name="Sun H."/>
            <person name="Tunlid A."/>
            <person name="Henrissat B."/>
            <person name="Grigoriev I.V."/>
            <person name="Hibbett D.S."/>
            <person name="Martin F."/>
            <person name="Nordberg H.P."/>
            <person name="Cantor M.N."/>
            <person name="Hua S.X."/>
        </authorList>
    </citation>
    <scope>NUCLEOTIDE SEQUENCE [LARGE SCALE GENOMIC DNA]</scope>
    <source>
        <strain evidence="3 4">Marx 270</strain>
    </source>
</reference>
<feature type="region of interest" description="Disordered" evidence="1">
    <location>
        <begin position="1"/>
        <end position="31"/>
    </location>
</feature>
<gene>
    <name evidence="3" type="ORF">M404DRAFT_30475</name>
</gene>
<sequence length="462" mass="51743">MSASSRGKRGRKTKEKFPENCGMNPSGNSAATQIGLTEEQPLPASDIEWQLRVEAHNHYLNNIDSHREDRIPPMVGPSSYAVQPALPGVPEAPTYFTPEHAYEYPYPPVPEVSHSYGPTLGPYTYLPPELDYAPPTLAARFVRSTAPHPTPYSVPSQHPELAQRRLWPGETTPNEAFSIPKRHVIRQVGQTTRSVTRDGSGSRLPPPHVPESGSATDHRPVAALGAQEVRAITTNARTALKRILLSQNLLPDSDELVTMIKQALYNAATPYDRAGFKNWLEHNATKETKKLQDIATNIRNDFKNVARILALPLYGLTVHIQSRGQEVRLRRERIPMLFSGYTWLDEVVTNEYGTSCMPFGHPALVQTVVTLLWGDKQYQRYLDVERKNLTPIIIFAGTILYQVLDEYSNGIFLPQDFSARTNGSLHRKLHSRATTLQDNELESYNKLLEDIHARGAEMLGAC</sequence>
<feature type="region of interest" description="Disordered" evidence="1">
    <location>
        <begin position="190"/>
        <end position="217"/>
    </location>
</feature>
<dbReference type="Pfam" id="PF20149">
    <property type="entry name" value="DUF6532"/>
    <property type="match status" value="1"/>
</dbReference>
<dbReference type="STRING" id="870435.A0A0C3NE99"/>
<reference evidence="4" key="2">
    <citation type="submission" date="2015-01" db="EMBL/GenBank/DDBJ databases">
        <title>Evolutionary Origins and Diversification of the Mycorrhizal Mutualists.</title>
        <authorList>
            <consortium name="DOE Joint Genome Institute"/>
            <consortium name="Mycorrhizal Genomics Consortium"/>
            <person name="Kohler A."/>
            <person name="Kuo A."/>
            <person name="Nagy L.G."/>
            <person name="Floudas D."/>
            <person name="Copeland A."/>
            <person name="Barry K.W."/>
            <person name="Cichocki N."/>
            <person name="Veneault-Fourrey C."/>
            <person name="LaButti K."/>
            <person name="Lindquist E.A."/>
            <person name="Lipzen A."/>
            <person name="Lundell T."/>
            <person name="Morin E."/>
            <person name="Murat C."/>
            <person name="Riley R."/>
            <person name="Ohm R."/>
            <person name="Sun H."/>
            <person name="Tunlid A."/>
            <person name="Henrissat B."/>
            <person name="Grigoriev I.V."/>
            <person name="Hibbett D.S."/>
            <person name="Martin F."/>
        </authorList>
    </citation>
    <scope>NUCLEOTIDE SEQUENCE [LARGE SCALE GENOMIC DNA]</scope>
    <source>
        <strain evidence="4">Marx 270</strain>
    </source>
</reference>
<keyword evidence="4" id="KW-1185">Reference proteome</keyword>
<dbReference type="OrthoDB" id="2691516at2759"/>
<dbReference type="InterPro" id="IPR045341">
    <property type="entry name" value="DUF6532"/>
</dbReference>
<organism evidence="3 4">
    <name type="scientific">Pisolithus tinctorius Marx 270</name>
    <dbReference type="NCBI Taxonomy" id="870435"/>
    <lineage>
        <taxon>Eukaryota</taxon>
        <taxon>Fungi</taxon>
        <taxon>Dikarya</taxon>
        <taxon>Basidiomycota</taxon>
        <taxon>Agaricomycotina</taxon>
        <taxon>Agaricomycetes</taxon>
        <taxon>Agaricomycetidae</taxon>
        <taxon>Boletales</taxon>
        <taxon>Sclerodermatineae</taxon>
        <taxon>Pisolithaceae</taxon>
        <taxon>Pisolithus</taxon>
    </lineage>
</organism>
<dbReference type="AlphaFoldDB" id="A0A0C3NE99"/>
<protein>
    <recommendedName>
        <fullName evidence="2">DUF6532 domain-containing protein</fullName>
    </recommendedName>
</protein>
<evidence type="ECO:0000313" key="4">
    <source>
        <dbReference type="Proteomes" id="UP000054217"/>
    </source>
</evidence>
<dbReference type="HOGENOM" id="CLU_591992_0_0_1"/>
<feature type="compositionally biased region" description="Polar residues" evidence="1">
    <location>
        <begin position="190"/>
        <end position="199"/>
    </location>
</feature>
<dbReference type="InParanoid" id="A0A0C3NE99"/>
<evidence type="ECO:0000259" key="2">
    <source>
        <dbReference type="Pfam" id="PF20149"/>
    </source>
</evidence>
<accession>A0A0C3NE99</accession>
<proteinExistence type="predicted"/>